<dbReference type="PANTHER" id="PTHR10628">
    <property type="entry name" value="SIALIDASE"/>
    <property type="match status" value="1"/>
</dbReference>
<gene>
    <name evidence="5" type="ORF">ACFQ4P_02600</name>
</gene>
<protein>
    <recommendedName>
        <fullName evidence="3">exo-alpha-sialidase</fullName>
        <ecNumber evidence="3">3.2.1.18</ecNumber>
    </recommendedName>
</protein>
<dbReference type="Gene3D" id="2.120.10.10">
    <property type="match status" value="1"/>
</dbReference>
<dbReference type="RefSeq" id="WP_203626092.1">
    <property type="nucleotide sequence ID" value="NZ_BOLQ01000002.1"/>
</dbReference>
<accession>A0ABW4CGE7</accession>
<dbReference type="InterPro" id="IPR036278">
    <property type="entry name" value="Sialidase_sf"/>
</dbReference>
<reference evidence="6" key="1">
    <citation type="journal article" date="2019" name="Int. J. Syst. Evol. Microbiol.">
        <title>The Global Catalogue of Microorganisms (GCM) 10K type strain sequencing project: providing services to taxonomists for standard genome sequencing and annotation.</title>
        <authorList>
            <consortium name="The Broad Institute Genomics Platform"/>
            <consortium name="The Broad Institute Genome Sequencing Center for Infectious Disease"/>
            <person name="Wu L."/>
            <person name="Ma J."/>
        </authorList>
    </citation>
    <scope>NUCLEOTIDE SEQUENCE [LARGE SCALE GENOMIC DNA]</scope>
    <source>
        <strain evidence="6">CCM 8980</strain>
    </source>
</reference>
<comment type="similarity">
    <text evidence="2">Belongs to the glycosyl hydrolase 33 family.</text>
</comment>
<evidence type="ECO:0000256" key="1">
    <source>
        <dbReference type="ARBA" id="ARBA00000427"/>
    </source>
</evidence>
<dbReference type="InterPro" id="IPR026856">
    <property type="entry name" value="Sialidase_fam"/>
</dbReference>
<dbReference type="Proteomes" id="UP001597196">
    <property type="component" value="Unassembled WGS sequence"/>
</dbReference>
<dbReference type="EC" id="3.2.1.18" evidence="3"/>
<dbReference type="PANTHER" id="PTHR10628:SF30">
    <property type="entry name" value="EXO-ALPHA-SIALIDASE"/>
    <property type="match status" value="1"/>
</dbReference>
<dbReference type="Gene3D" id="2.40.220.10">
    <property type="entry name" value="Intramolecular Trans-sialidase, Domain 3"/>
    <property type="match status" value="1"/>
</dbReference>
<comment type="catalytic activity">
    <reaction evidence="1">
        <text>Hydrolysis of alpha-(2-&gt;3)-, alpha-(2-&gt;6)-, alpha-(2-&gt;8)- glycosidic linkages of terminal sialic acid residues in oligosaccharides, glycoproteins, glycolipids, colominic acid and synthetic substrates.</text>
        <dbReference type="EC" id="3.2.1.18"/>
    </reaction>
</comment>
<evidence type="ECO:0000313" key="5">
    <source>
        <dbReference type="EMBL" id="MFD1429139.1"/>
    </source>
</evidence>
<sequence length="436" mass="46553">MALFEPETNGIATYRIPNLLTTAAGTVLAFADGRVASSNDSPNEIHCVLRRSTDGGATFGPMQTVVAYPGRGLNGASAIDSSSLQDPATGRIWVLFSHSPSGVGLFNSVVGTGFGPFGRRLSDEAGHLFSVDGAGVVRDAAGTPTGQQADGTMIDGHHWYHARDNAQDLMEQPTVFLQTVFSDDDGVTWSAPIDLNPQVKQPWMSFLGAGPGIGTVIEAGAHQGRLLFPVYFANAAHFMSAALIYSDDHGATWQLGETPNAGRVVAGQAIDPATSDVGAANLTEAQAVVAQDGTVQLFMRNHLPAPYALVATSRDGGAHFGALRPVTGFHTPINQASYLYDRGKTVLLASHAESATETRQNGQIHLSRDGGQTWSQVLQVEPPTMGFGYSCLTQLDDQRFAVLYERIADQTDWAHMRLCLKIFTLADFSQMEETND</sequence>
<dbReference type="CDD" id="cd15482">
    <property type="entry name" value="Sialidase_non-viral"/>
    <property type="match status" value="1"/>
</dbReference>
<dbReference type="Pfam" id="PF13088">
    <property type="entry name" value="BNR_2"/>
    <property type="match status" value="1"/>
</dbReference>
<name>A0ABW4CGE7_9LACO</name>
<evidence type="ECO:0000313" key="6">
    <source>
        <dbReference type="Proteomes" id="UP001597196"/>
    </source>
</evidence>
<organism evidence="5 6">
    <name type="scientific">Lacticaseibacillus mingshuiensis</name>
    <dbReference type="NCBI Taxonomy" id="2799574"/>
    <lineage>
        <taxon>Bacteria</taxon>
        <taxon>Bacillati</taxon>
        <taxon>Bacillota</taxon>
        <taxon>Bacilli</taxon>
        <taxon>Lactobacillales</taxon>
        <taxon>Lactobacillaceae</taxon>
        <taxon>Lacticaseibacillus</taxon>
    </lineage>
</organism>
<evidence type="ECO:0000259" key="4">
    <source>
        <dbReference type="Pfam" id="PF13088"/>
    </source>
</evidence>
<dbReference type="InterPro" id="IPR023364">
    <property type="entry name" value="Trans_sialidase_dom3"/>
</dbReference>
<dbReference type="InterPro" id="IPR011040">
    <property type="entry name" value="Sialidase"/>
</dbReference>
<dbReference type="EMBL" id="JBHTOC010000003">
    <property type="protein sequence ID" value="MFD1429139.1"/>
    <property type="molecule type" value="Genomic_DNA"/>
</dbReference>
<keyword evidence="6" id="KW-1185">Reference proteome</keyword>
<proteinExistence type="inferred from homology"/>
<evidence type="ECO:0000256" key="2">
    <source>
        <dbReference type="ARBA" id="ARBA00009348"/>
    </source>
</evidence>
<evidence type="ECO:0000256" key="3">
    <source>
        <dbReference type="ARBA" id="ARBA00012733"/>
    </source>
</evidence>
<dbReference type="SUPFAM" id="SSF50939">
    <property type="entry name" value="Sialidases"/>
    <property type="match status" value="1"/>
</dbReference>
<feature type="domain" description="Sialidase" evidence="4">
    <location>
        <begin position="178"/>
        <end position="398"/>
    </location>
</feature>
<comment type="caution">
    <text evidence="5">The sequence shown here is derived from an EMBL/GenBank/DDBJ whole genome shotgun (WGS) entry which is preliminary data.</text>
</comment>